<dbReference type="Proteomes" id="UP000190037">
    <property type="component" value="Unassembled WGS sequence"/>
</dbReference>
<dbReference type="AlphaFoldDB" id="A0A1T3NV34"/>
<evidence type="ECO:0000313" key="2">
    <source>
        <dbReference type="EMBL" id="OPC80709.1"/>
    </source>
</evidence>
<dbReference type="InterPro" id="IPR029068">
    <property type="entry name" value="Glyas_Bleomycin-R_OHBP_Dase"/>
</dbReference>
<accession>A0A1T3NV34</accession>
<proteinExistence type="predicted"/>
<dbReference type="Pfam" id="PF00903">
    <property type="entry name" value="Glyoxalase"/>
    <property type="match status" value="1"/>
</dbReference>
<keyword evidence="3" id="KW-1185">Reference proteome</keyword>
<dbReference type="InterPro" id="IPR004360">
    <property type="entry name" value="Glyas_Fos-R_dOase_dom"/>
</dbReference>
<dbReference type="STRING" id="159449.B4N89_06825"/>
<reference evidence="2 3" key="1">
    <citation type="submission" date="2017-03" db="EMBL/GenBank/DDBJ databases">
        <title>Draft genome sequence of Streptomyces scabrisporus NF3, endophyte isolated from Amphipterygium adstringens.</title>
        <authorList>
            <person name="Vazquez M."/>
            <person name="Ceapa C.D."/>
            <person name="Rodriguez Luna D."/>
            <person name="Sanchez Esquivel S."/>
        </authorList>
    </citation>
    <scope>NUCLEOTIDE SEQUENCE [LARGE SCALE GENOMIC DNA]</scope>
    <source>
        <strain evidence="2 3">NF3</strain>
    </source>
</reference>
<evidence type="ECO:0000259" key="1">
    <source>
        <dbReference type="PROSITE" id="PS51819"/>
    </source>
</evidence>
<sequence>MSAQGLSAAFPVADMAAAVRFMTTVLGAEPTFVDGERWAQFDVAGGRLALAGTDREGDAASVMVKVADLEAALAPLREGGFTVGEPVEGPHEVRVRVSGPDGWAAVLYQPRR</sequence>
<dbReference type="OrthoDB" id="8965356at2"/>
<evidence type="ECO:0000313" key="3">
    <source>
        <dbReference type="Proteomes" id="UP000190037"/>
    </source>
</evidence>
<gene>
    <name evidence="2" type="ORF">B4N89_06825</name>
</gene>
<dbReference type="InterPro" id="IPR037523">
    <property type="entry name" value="VOC_core"/>
</dbReference>
<dbReference type="SUPFAM" id="SSF54593">
    <property type="entry name" value="Glyoxalase/Bleomycin resistance protein/Dihydroxybiphenyl dioxygenase"/>
    <property type="match status" value="1"/>
</dbReference>
<dbReference type="PROSITE" id="PS51819">
    <property type="entry name" value="VOC"/>
    <property type="match status" value="1"/>
</dbReference>
<organism evidence="2 3">
    <name type="scientific">Embleya scabrispora</name>
    <dbReference type="NCBI Taxonomy" id="159449"/>
    <lineage>
        <taxon>Bacteria</taxon>
        <taxon>Bacillati</taxon>
        <taxon>Actinomycetota</taxon>
        <taxon>Actinomycetes</taxon>
        <taxon>Kitasatosporales</taxon>
        <taxon>Streptomycetaceae</taxon>
        <taxon>Embleya</taxon>
    </lineage>
</organism>
<dbReference type="RefSeq" id="WP_078974962.1">
    <property type="nucleotide sequence ID" value="NZ_MWQN01000001.1"/>
</dbReference>
<feature type="domain" description="VOC" evidence="1">
    <location>
        <begin position="4"/>
        <end position="110"/>
    </location>
</feature>
<dbReference type="Gene3D" id="3.10.180.10">
    <property type="entry name" value="2,3-Dihydroxybiphenyl 1,2-Dioxygenase, domain 1"/>
    <property type="match status" value="1"/>
</dbReference>
<comment type="caution">
    <text evidence="2">The sequence shown here is derived from an EMBL/GenBank/DDBJ whole genome shotgun (WGS) entry which is preliminary data.</text>
</comment>
<dbReference type="EMBL" id="MWQN01000001">
    <property type="protein sequence ID" value="OPC80709.1"/>
    <property type="molecule type" value="Genomic_DNA"/>
</dbReference>
<protein>
    <submittedName>
        <fullName evidence="2">Bleomycin resistance protein</fullName>
    </submittedName>
</protein>
<dbReference type="eggNOG" id="COG0346">
    <property type="taxonomic scope" value="Bacteria"/>
</dbReference>
<name>A0A1T3NV34_9ACTN</name>